<feature type="domain" description="LiaF transmembrane" evidence="2">
    <location>
        <begin position="9"/>
        <end position="97"/>
    </location>
</feature>
<dbReference type="Proteomes" id="UP001418796">
    <property type="component" value="Unassembled WGS sequence"/>
</dbReference>
<feature type="transmembrane region" description="Helical" evidence="1">
    <location>
        <begin position="12"/>
        <end position="45"/>
    </location>
</feature>
<gene>
    <name evidence="3" type="ORF">MKY91_07120</name>
</gene>
<keyword evidence="1" id="KW-1133">Transmembrane helix</keyword>
<dbReference type="Pfam" id="PF22570">
    <property type="entry name" value="LiaF-TM"/>
    <property type="match status" value="1"/>
</dbReference>
<accession>A0ABU9VG97</accession>
<dbReference type="InterPro" id="IPR054331">
    <property type="entry name" value="LiaF_TM"/>
</dbReference>
<organism evidence="3 4">
    <name type="scientific">Alkalicoccobacillus gibsonii</name>
    <dbReference type="NCBI Taxonomy" id="79881"/>
    <lineage>
        <taxon>Bacteria</taxon>
        <taxon>Bacillati</taxon>
        <taxon>Bacillota</taxon>
        <taxon>Bacilli</taxon>
        <taxon>Bacillales</taxon>
        <taxon>Bacillaceae</taxon>
        <taxon>Alkalicoccobacillus</taxon>
    </lineage>
</organism>
<evidence type="ECO:0000256" key="1">
    <source>
        <dbReference type="SAM" id="Phobius"/>
    </source>
</evidence>
<evidence type="ECO:0000313" key="3">
    <source>
        <dbReference type="EMBL" id="MEN0642914.1"/>
    </source>
</evidence>
<feature type="transmembrane region" description="Helical" evidence="1">
    <location>
        <begin position="57"/>
        <end position="89"/>
    </location>
</feature>
<keyword evidence="1" id="KW-0472">Membrane</keyword>
<keyword evidence="1" id="KW-0812">Transmembrane</keyword>
<name>A0ABU9VG97_9BACI</name>
<keyword evidence="4" id="KW-1185">Reference proteome</keyword>
<comment type="caution">
    <text evidence="3">The sequence shown here is derived from an EMBL/GenBank/DDBJ whole genome shotgun (WGS) entry which is preliminary data.</text>
</comment>
<evidence type="ECO:0000313" key="4">
    <source>
        <dbReference type="Proteomes" id="UP001418796"/>
    </source>
</evidence>
<dbReference type="EMBL" id="JBCITK010000001">
    <property type="protein sequence ID" value="MEN0642914.1"/>
    <property type="molecule type" value="Genomic_DNA"/>
</dbReference>
<evidence type="ECO:0000259" key="2">
    <source>
        <dbReference type="Pfam" id="PF22570"/>
    </source>
</evidence>
<dbReference type="RefSeq" id="WP_343129929.1">
    <property type="nucleotide sequence ID" value="NZ_JBCITK010000001.1"/>
</dbReference>
<reference evidence="3 4" key="1">
    <citation type="submission" date="2024-03" db="EMBL/GenBank/DDBJ databases">
        <title>Bacilli Hybrid Assemblies.</title>
        <authorList>
            <person name="Kovac J."/>
        </authorList>
    </citation>
    <scope>NUCLEOTIDE SEQUENCE [LARGE SCALE GENOMIC DNA]</scope>
    <source>
        <strain evidence="3 4">FSL R7-0666</strain>
    </source>
</reference>
<protein>
    <recommendedName>
        <fullName evidence="2">LiaF transmembrane domain-containing protein</fullName>
    </recommendedName>
</protein>
<proteinExistence type="predicted"/>
<sequence length="129" mass="14101">MKNHKNSGLGIVLMTIGVIILLGLIGVHLGGLVPLALGLALLYWGFKKYQRVGGLSVGSIFLFIIGGMFALSGVGALIPFFIASLLLFFGYRYLKSDDETNDDTSYPSYQMDVKSKKSLDEEFNSLMNK</sequence>